<sequence>MEPTLTARLYVELDLEITDPEEVQAHARDFALRNSGGSAAALADMLAQAEEGVESALMLAVEASDVVDEIPGVTAVSATMWMDPIQMDDGDDGGFGGDAGDGVDGVDILADDDSMDAGEDDGQWSEDDWLEKFRVDAAKLPGLPLAMFGLDPRDSPADPADPAQPQRHAVLLAGAVHWAYENLIDELFDDIALLRQDPSALGETLQLAQLPEQHRDSVDPLFAQRFLAAALDLGTALATDYTGPSCPAQAQALMLILGGVDLVPRLLPSIPLPHGWRDALALDAAQADNHDVSDWFIPFPGHTLNPYAADAE</sequence>
<comment type="caution">
    <text evidence="1">The sequence shown here is derived from an EMBL/GenBank/DDBJ whole genome shotgun (WGS) entry which is preliminary data.</text>
</comment>
<evidence type="ECO:0000313" key="2">
    <source>
        <dbReference type="Proteomes" id="UP000711614"/>
    </source>
</evidence>
<reference evidence="1 2" key="1">
    <citation type="submission" date="2021-03" db="EMBL/GenBank/DDBJ databases">
        <title>Sequencing the genomes of 1000 actinobacteria strains.</title>
        <authorList>
            <person name="Klenk H.-P."/>
        </authorList>
    </citation>
    <scope>NUCLEOTIDE SEQUENCE [LARGE SCALE GENOMIC DNA]</scope>
    <source>
        <strain evidence="1 2">DSM 16005</strain>
    </source>
</reference>
<accession>A0ABS4YZH4</accession>
<dbReference type="Proteomes" id="UP000711614">
    <property type="component" value="Unassembled WGS sequence"/>
</dbReference>
<evidence type="ECO:0000313" key="1">
    <source>
        <dbReference type="EMBL" id="MBP2414198.1"/>
    </source>
</evidence>
<name>A0ABS4YZH4_9MICC</name>
<dbReference type="EMBL" id="JAGIOI010000001">
    <property type="protein sequence ID" value="MBP2414198.1"/>
    <property type="molecule type" value="Genomic_DNA"/>
</dbReference>
<keyword evidence="2" id="KW-1185">Reference proteome</keyword>
<dbReference type="RefSeq" id="WP_209681931.1">
    <property type="nucleotide sequence ID" value="NZ_JAGIOI010000001.1"/>
</dbReference>
<proteinExistence type="predicted"/>
<gene>
    <name evidence="1" type="ORF">JOF48_002997</name>
</gene>
<organism evidence="1 2">
    <name type="scientific">Arthrobacter stackebrandtii</name>
    <dbReference type="NCBI Taxonomy" id="272161"/>
    <lineage>
        <taxon>Bacteria</taxon>
        <taxon>Bacillati</taxon>
        <taxon>Actinomycetota</taxon>
        <taxon>Actinomycetes</taxon>
        <taxon>Micrococcales</taxon>
        <taxon>Micrococcaceae</taxon>
        <taxon>Arthrobacter</taxon>
    </lineage>
</organism>
<protein>
    <submittedName>
        <fullName evidence="1">Uncharacterized protein</fullName>
    </submittedName>
</protein>